<keyword evidence="2" id="KW-0732">Signal</keyword>
<dbReference type="RefSeq" id="WP_394512460.1">
    <property type="nucleotide sequence ID" value="NZ_JBIGHX010000006.1"/>
</dbReference>
<feature type="chain" id="PRO_5046441539" evidence="2">
    <location>
        <begin position="19"/>
        <end position="537"/>
    </location>
</feature>
<keyword evidence="5" id="KW-1185">Reference proteome</keyword>
<evidence type="ECO:0000256" key="1">
    <source>
        <dbReference type="SAM" id="MobiDB-lite"/>
    </source>
</evidence>
<dbReference type="Gene3D" id="2.30.42.10">
    <property type="match status" value="1"/>
</dbReference>
<evidence type="ECO:0000313" key="4">
    <source>
        <dbReference type="EMBL" id="MFG6463440.1"/>
    </source>
</evidence>
<dbReference type="PANTHER" id="PTHR32060:SF30">
    <property type="entry name" value="CARBOXY-TERMINAL PROCESSING PROTEASE CTPA"/>
    <property type="match status" value="1"/>
</dbReference>
<dbReference type="InterPro" id="IPR005151">
    <property type="entry name" value="Tail-specific_protease"/>
</dbReference>
<dbReference type="Pfam" id="PF18294">
    <property type="entry name" value="Pept_S41_N"/>
    <property type="match status" value="1"/>
</dbReference>
<dbReference type="PROSITE" id="PS50106">
    <property type="entry name" value="PDZ"/>
    <property type="match status" value="1"/>
</dbReference>
<feature type="compositionally biased region" description="Basic and acidic residues" evidence="1">
    <location>
        <begin position="528"/>
        <end position="537"/>
    </location>
</feature>
<feature type="compositionally biased region" description="Polar residues" evidence="1">
    <location>
        <begin position="505"/>
        <end position="514"/>
    </location>
</feature>
<feature type="region of interest" description="Disordered" evidence="1">
    <location>
        <begin position="26"/>
        <end position="59"/>
    </location>
</feature>
<dbReference type="Pfam" id="PF17820">
    <property type="entry name" value="PDZ_6"/>
    <property type="match status" value="1"/>
</dbReference>
<dbReference type="Pfam" id="PF03572">
    <property type="entry name" value="Peptidase_S41"/>
    <property type="match status" value="1"/>
</dbReference>
<dbReference type="InterPro" id="IPR041489">
    <property type="entry name" value="PDZ_6"/>
</dbReference>
<proteinExistence type="predicted"/>
<evidence type="ECO:0000313" key="5">
    <source>
        <dbReference type="Proteomes" id="UP001606302"/>
    </source>
</evidence>
<accession>A0ABW7GNU5</accession>
<feature type="region of interest" description="Disordered" evidence="1">
    <location>
        <begin position="503"/>
        <end position="537"/>
    </location>
</feature>
<dbReference type="InterPro" id="IPR036034">
    <property type="entry name" value="PDZ_sf"/>
</dbReference>
<dbReference type="EMBL" id="JBIGHX010000006">
    <property type="protein sequence ID" value="MFG6463440.1"/>
    <property type="molecule type" value="Genomic_DNA"/>
</dbReference>
<sequence length="537" mass="55893">MTTAIRAAATLATVLALALSGCGGGGGGGTTAPTGSTGSTGGTGSNGAATGDPQGPSASFAQQCAANNTLAAANLRTSTLDTEKKWLRAYVDEVYLWRDEVPRVDPSLPAYGGSDVQAAMDAYFDALLTPQRTDSGAFRDRFSFTYPTAKWNALFDSATEAGYGLEWKMTQDTPPRRIFIAQVEPGSPADVAGLRRGDQLLTADGTSADVADASGVERLTAAMYPDALGTTRTFVFTRTDGSTITRSLTSANVTKTPVPMSKVVTTPAGTRAGYLLFNDHVAPSEAQLVTAMQGLQTAGVRELVLDLRYNGGGYLYIASELAAMIAGSTATSGKAFERLTYNSRRSSENETTPFYTTSCYLVNGRCTREQALPQLSLTRIYVLAQSGTCSASEAIINGLRGVGVDVVLIGGKTCGKPYGFNGKDNCGVTYLPIEFVGVNAKGFGDYSDGFEPTAGADTGTRFVKGCTVADDPAHALGDPAEAMLATALGHLDTGRCPVLPGASGATVQAQSSPTGEGATPLLARRHPGRDNRVRLPR</sequence>
<feature type="signal peptide" evidence="2">
    <location>
        <begin position="1"/>
        <end position="18"/>
    </location>
</feature>
<reference evidence="4 5" key="1">
    <citation type="submission" date="2024-08" db="EMBL/GenBank/DDBJ databases">
        <authorList>
            <person name="Lu H."/>
        </authorList>
    </citation>
    <scope>NUCLEOTIDE SEQUENCE [LARGE SCALE GENOMIC DNA]</scope>
    <source>
        <strain evidence="4 5">DXS20W</strain>
    </source>
</reference>
<dbReference type="InterPro" id="IPR029045">
    <property type="entry name" value="ClpP/crotonase-like_dom_sf"/>
</dbReference>
<dbReference type="PROSITE" id="PS51257">
    <property type="entry name" value="PROKAR_LIPOPROTEIN"/>
    <property type="match status" value="1"/>
</dbReference>
<dbReference type="SUPFAM" id="SSF50156">
    <property type="entry name" value="PDZ domain-like"/>
    <property type="match status" value="1"/>
</dbReference>
<feature type="domain" description="PDZ" evidence="3">
    <location>
        <begin position="152"/>
        <end position="214"/>
    </location>
</feature>
<dbReference type="Proteomes" id="UP001606302">
    <property type="component" value="Unassembled WGS sequence"/>
</dbReference>
<evidence type="ECO:0000259" key="3">
    <source>
        <dbReference type="PROSITE" id="PS50106"/>
    </source>
</evidence>
<dbReference type="SUPFAM" id="SSF52096">
    <property type="entry name" value="ClpP/crotonase"/>
    <property type="match status" value="1"/>
</dbReference>
<organism evidence="4 5">
    <name type="scientific">Pelomonas lactea</name>
    <dbReference type="NCBI Taxonomy" id="3299030"/>
    <lineage>
        <taxon>Bacteria</taxon>
        <taxon>Pseudomonadati</taxon>
        <taxon>Pseudomonadota</taxon>
        <taxon>Betaproteobacteria</taxon>
        <taxon>Burkholderiales</taxon>
        <taxon>Sphaerotilaceae</taxon>
        <taxon>Roseateles</taxon>
    </lineage>
</organism>
<dbReference type="InterPro" id="IPR041613">
    <property type="entry name" value="Pept_S41_N"/>
</dbReference>
<evidence type="ECO:0000256" key="2">
    <source>
        <dbReference type="SAM" id="SignalP"/>
    </source>
</evidence>
<dbReference type="CDD" id="cd07561">
    <property type="entry name" value="Peptidase_S41_CPP_like"/>
    <property type="match status" value="1"/>
</dbReference>
<dbReference type="Gene3D" id="3.30.750.170">
    <property type="match status" value="1"/>
</dbReference>
<dbReference type="PANTHER" id="PTHR32060">
    <property type="entry name" value="TAIL-SPECIFIC PROTEASE"/>
    <property type="match status" value="1"/>
</dbReference>
<dbReference type="SMART" id="SM00228">
    <property type="entry name" value="PDZ"/>
    <property type="match status" value="1"/>
</dbReference>
<comment type="caution">
    <text evidence="4">The sequence shown here is derived from an EMBL/GenBank/DDBJ whole genome shotgun (WGS) entry which is preliminary data.</text>
</comment>
<gene>
    <name evidence="4" type="ORF">ACG04Q_17835</name>
</gene>
<protein>
    <submittedName>
        <fullName evidence="4">S41 family peptidase</fullName>
    </submittedName>
</protein>
<name>A0ABW7GNU5_9BURK</name>
<dbReference type="InterPro" id="IPR001478">
    <property type="entry name" value="PDZ"/>
</dbReference>
<dbReference type="Gene3D" id="3.90.226.10">
    <property type="entry name" value="2-enoyl-CoA Hydratase, Chain A, domain 1"/>
    <property type="match status" value="1"/>
</dbReference>